<feature type="compositionally biased region" description="Low complexity" evidence="1">
    <location>
        <begin position="75"/>
        <end position="116"/>
    </location>
</feature>
<dbReference type="AlphaFoldDB" id="Q6K4V0"/>
<accession>Q6K4V0</accession>
<name>Q6K4V0_ORYSJ</name>
<reference evidence="3" key="1">
    <citation type="journal article" date="2005" name="Nature">
        <title>The map-based sequence of the rice genome.</title>
        <authorList>
            <consortium name="International rice genome sequencing project (IRGSP)"/>
            <person name="Matsumoto T."/>
            <person name="Wu J."/>
            <person name="Kanamori H."/>
            <person name="Katayose Y."/>
            <person name="Fujisawa M."/>
            <person name="Namiki N."/>
            <person name="Mizuno H."/>
            <person name="Yamamoto K."/>
            <person name="Antonio B.A."/>
            <person name="Baba T."/>
            <person name="Sakata K."/>
            <person name="Nagamura Y."/>
            <person name="Aoki H."/>
            <person name="Arikawa K."/>
            <person name="Arita K."/>
            <person name="Bito T."/>
            <person name="Chiden Y."/>
            <person name="Fujitsuka N."/>
            <person name="Fukunaka R."/>
            <person name="Hamada M."/>
            <person name="Harada C."/>
            <person name="Hayashi A."/>
            <person name="Hijishita S."/>
            <person name="Honda M."/>
            <person name="Hosokawa S."/>
            <person name="Ichikawa Y."/>
            <person name="Idonuma A."/>
            <person name="Iijima M."/>
            <person name="Ikeda M."/>
            <person name="Ikeno M."/>
            <person name="Ito K."/>
            <person name="Ito S."/>
            <person name="Ito T."/>
            <person name="Ito Y."/>
            <person name="Ito Y."/>
            <person name="Iwabuchi A."/>
            <person name="Kamiya K."/>
            <person name="Karasawa W."/>
            <person name="Kurita K."/>
            <person name="Katagiri S."/>
            <person name="Kikuta A."/>
            <person name="Kobayashi H."/>
            <person name="Kobayashi N."/>
            <person name="Machita K."/>
            <person name="Maehara T."/>
            <person name="Masukawa M."/>
            <person name="Mizubayashi T."/>
            <person name="Mukai Y."/>
            <person name="Nagasaki H."/>
            <person name="Nagata Y."/>
            <person name="Naito S."/>
            <person name="Nakashima M."/>
            <person name="Nakama Y."/>
            <person name="Nakamichi Y."/>
            <person name="Nakamura M."/>
            <person name="Meguro A."/>
            <person name="Negishi M."/>
            <person name="Ohta I."/>
            <person name="Ohta T."/>
            <person name="Okamoto M."/>
            <person name="Ono N."/>
            <person name="Saji S."/>
            <person name="Sakaguchi M."/>
            <person name="Sakai K."/>
            <person name="Shibata M."/>
            <person name="Shimokawa T."/>
            <person name="Song J."/>
            <person name="Takazaki Y."/>
            <person name="Terasawa K."/>
            <person name="Tsugane M."/>
            <person name="Tsuji K."/>
            <person name="Ueda S."/>
            <person name="Waki K."/>
            <person name="Yamagata H."/>
            <person name="Yamamoto M."/>
            <person name="Yamamoto S."/>
            <person name="Yamane H."/>
            <person name="Yoshiki S."/>
            <person name="Yoshihara R."/>
            <person name="Yukawa K."/>
            <person name="Zhong H."/>
            <person name="Yano M."/>
            <person name="Yuan Q."/>
            <person name="Ouyang S."/>
            <person name="Liu J."/>
            <person name="Jones K.M."/>
            <person name="Gansberger K."/>
            <person name="Moffat K."/>
            <person name="Hill J."/>
            <person name="Bera J."/>
            <person name="Fadrosh D."/>
            <person name="Jin S."/>
            <person name="Johri S."/>
            <person name="Kim M."/>
            <person name="Overton L."/>
            <person name="Reardon M."/>
            <person name="Tsitrin T."/>
            <person name="Vuong H."/>
            <person name="Weaver B."/>
            <person name="Ciecko A."/>
            <person name="Tallon L."/>
            <person name="Jackson J."/>
            <person name="Pai G."/>
            <person name="Aken S.V."/>
            <person name="Utterback T."/>
            <person name="Reidmuller S."/>
            <person name="Feldblyum T."/>
            <person name="Hsiao J."/>
            <person name="Zismann V."/>
            <person name="Iobst S."/>
            <person name="de Vazeille A.R."/>
            <person name="Buell C.R."/>
            <person name="Ying K."/>
            <person name="Li Y."/>
            <person name="Lu T."/>
            <person name="Huang Y."/>
            <person name="Zhao Q."/>
            <person name="Feng Q."/>
            <person name="Zhang L."/>
            <person name="Zhu J."/>
            <person name="Weng Q."/>
            <person name="Mu J."/>
            <person name="Lu Y."/>
            <person name="Fan D."/>
            <person name="Liu Y."/>
            <person name="Guan J."/>
            <person name="Zhang Y."/>
            <person name="Yu S."/>
            <person name="Liu X."/>
            <person name="Zhang Y."/>
            <person name="Hong G."/>
            <person name="Han B."/>
            <person name="Choisne N."/>
            <person name="Demange N."/>
            <person name="Orjeda G."/>
            <person name="Samain S."/>
            <person name="Cattolico L."/>
            <person name="Pelletier E."/>
            <person name="Couloux A."/>
            <person name="Segurens B."/>
            <person name="Wincker P."/>
            <person name="D'Hont A."/>
            <person name="Scarpelli C."/>
            <person name="Weissenbach J."/>
            <person name="Salanoubat M."/>
            <person name="Quetier F."/>
            <person name="Yu Y."/>
            <person name="Kim H.R."/>
            <person name="Rambo T."/>
            <person name="Currie J."/>
            <person name="Collura K."/>
            <person name="Luo M."/>
            <person name="Yang T."/>
            <person name="Ammiraju J.S.S."/>
            <person name="Engler F."/>
            <person name="Soderlund C."/>
            <person name="Wing R.A."/>
            <person name="Palmer L.E."/>
            <person name="de la Bastide M."/>
            <person name="Spiegel L."/>
            <person name="Nascimento L."/>
            <person name="Zutavern T."/>
            <person name="O'Shaughnessy A."/>
            <person name="Dike S."/>
            <person name="Dedhia N."/>
            <person name="Preston R."/>
            <person name="Balija V."/>
            <person name="McCombie W.R."/>
            <person name="Chow T."/>
            <person name="Chen H."/>
            <person name="Chung M."/>
            <person name="Chen C."/>
            <person name="Shaw J."/>
            <person name="Wu H."/>
            <person name="Hsiao K."/>
            <person name="Chao Y."/>
            <person name="Chu M."/>
            <person name="Cheng C."/>
            <person name="Hour A."/>
            <person name="Lee P."/>
            <person name="Lin S."/>
            <person name="Lin Y."/>
            <person name="Liou J."/>
            <person name="Liu S."/>
            <person name="Hsing Y."/>
            <person name="Raghuvanshi S."/>
            <person name="Mohanty A."/>
            <person name="Bharti A.K."/>
            <person name="Gaur A."/>
            <person name="Gupta V."/>
            <person name="Kumar D."/>
            <person name="Ravi V."/>
            <person name="Vij S."/>
            <person name="Kapur A."/>
            <person name="Khurana P."/>
            <person name="Khurana P."/>
            <person name="Khurana J.P."/>
            <person name="Tyagi A.K."/>
            <person name="Gaikwad K."/>
            <person name="Singh A."/>
            <person name="Dalal V."/>
            <person name="Srivastava S."/>
            <person name="Dixit A."/>
            <person name="Pal A.K."/>
            <person name="Ghazi I.A."/>
            <person name="Yadav M."/>
            <person name="Pandit A."/>
            <person name="Bhargava A."/>
            <person name="Sureshbabu K."/>
            <person name="Batra K."/>
            <person name="Sharma T.R."/>
            <person name="Mohapatra T."/>
            <person name="Singh N.K."/>
            <person name="Messing J."/>
            <person name="Nelson A.B."/>
            <person name="Fuks G."/>
            <person name="Kavchok S."/>
            <person name="Keizer G."/>
            <person name="Linton E."/>
            <person name="Llaca V."/>
            <person name="Song R."/>
            <person name="Tanyolac B."/>
            <person name="Young S."/>
            <person name="Ho-Il K."/>
            <person name="Hahn J.H."/>
            <person name="Sangsakoo G."/>
            <person name="Vanavichit A."/>
            <person name="de Mattos Luiz.A.T."/>
            <person name="Zimmer P.D."/>
            <person name="Malone G."/>
            <person name="Dellagostin O."/>
            <person name="de Oliveira A.C."/>
            <person name="Bevan M."/>
            <person name="Bancroft I."/>
            <person name="Minx P."/>
            <person name="Cordum H."/>
            <person name="Wilson R."/>
            <person name="Cheng Z."/>
            <person name="Jin W."/>
            <person name="Jiang J."/>
            <person name="Leong S.A."/>
            <person name="Iwama H."/>
            <person name="Gojobori T."/>
            <person name="Itoh T."/>
            <person name="Niimura Y."/>
            <person name="Fujii Y."/>
            <person name="Habara T."/>
            <person name="Sakai H."/>
            <person name="Sato Y."/>
            <person name="Wilson G."/>
            <person name="Kumar K."/>
            <person name="McCouch S."/>
            <person name="Juretic N."/>
            <person name="Hoen D."/>
            <person name="Wright S."/>
            <person name="Bruskiewich R."/>
            <person name="Bureau T."/>
            <person name="Miyao A."/>
            <person name="Hirochika H."/>
            <person name="Nishikawa T."/>
            <person name="Kadowaki K."/>
            <person name="Sugiura M."/>
            <person name="Burr B."/>
            <person name="Sasaki T."/>
        </authorList>
    </citation>
    <scope>NUCLEOTIDE SEQUENCE [LARGE SCALE GENOMIC DNA]</scope>
    <source>
        <strain evidence="3">cv. Nipponbare</strain>
    </source>
</reference>
<gene>
    <name evidence="2" type="primary">OSJNBa0010K08.23</name>
</gene>
<dbReference type="Proteomes" id="UP000000763">
    <property type="component" value="Chromosome 2"/>
</dbReference>
<reference evidence="3" key="2">
    <citation type="journal article" date="2008" name="Nucleic Acids Res.">
        <title>The rice annotation project database (RAP-DB): 2008 update.</title>
        <authorList>
            <consortium name="The rice annotation project (RAP)"/>
        </authorList>
    </citation>
    <scope>GENOME REANNOTATION</scope>
    <source>
        <strain evidence="3">cv. Nipponbare</strain>
    </source>
</reference>
<sequence length="116" mass="11391">MVACLVAHQPEGPQIGLLILTTKSTESACAHYSIDQNVNKATGEGGRGAPPLDPCGGGPERGAATGSERWRDAAAGRARGRPPSASAPTTSSSSAGAVGAPLLPLSPAAKLPPAAV</sequence>
<evidence type="ECO:0000313" key="3">
    <source>
        <dbReference type="Proteomes" id="UP000000763"/>
    </source>
</evidence>
<protein>
    <submittedName>
        <fullName evidence="2">Uncharacterized protein</fullName>
    </submittedName>
</protein>
<dbReference type="EMBL" id="AP005532">
    <property type="protein sequence ID" value="BAD23337.1"/>
    <property type="molecule type" value="Genomic_DNA"/>
</dbReference>
<evidence type="ECO:0000313" key="2">
    <source>
        <dbReference type="EMBL" id="BAD23337.1"/>
    </source>
</evidence>
<evidence type="ECO:0000256" key="1">
    <source>
        <dbReference type="SAM" id="MobiDB-lite"/>
    </source>
</evidence>
<organism evidence="2 3">
    <name type="scientific">Oryza sativa subsp. japonica</name>
    <name type="common">Rice</name>
    <dbReference type="NCBI Taxonomy" id="39947"/>
    <lineage>
        <taxon>Eukaryota</taxon>
        <taxon>Viridiplantae</taxon>
        <taxon>Streptophyta</taxon>
        <taxon>Embryophyta</taxon>
        <taxon>Tracheophyta</taxon>
        <taxon>Spermatophyta</taxon>
        <taxon>Magnoliopsida</taxon>
        <taxon>Liliopsida</taxon>
        <taxon>Poales</taxon>
        <taxon>Poaceae</taxon>
        <taxon>BOP clade</taxon>
        <taxon>Oryzoideae</taxon>
        <taxon>Oryzeae</taxon>
        <taxon>Oryzinae</taxon>
        <taxon>Oryza</taxon>
        <taxon>Oryza sativa</taxon>
    </lineage>
</organism>
<feature type="region of interest" description="Disordered" evidence="1">
    <location>
        <begin position="39"/>
        <end position="116"/>
    </location>
</feature>
<proteinExistence type="predicted"/>